<dbReference type="PANTHER" id="PTHR24148">
    <property type="entry name" value="ANKYRIN REPEAT DOMAIN-CONTAINING PROTEIN 39 HOMOLOG-RELATED"/>
    <property type="match status" value="1"/>
</dbReference>
<sequence>MSYVEDTTWVRNFLPEWYAPEEKVQFARPNETIKNASPRSHAELYQRLNGADEIRVMELKPGNWDDGLCASLHHCSMESEIGYDTQRVQYWKKRPMEYTAISYAWGELVYDGTIDCDGHTKVITKTLEVALRHFRHPQDSILIWVDQICINQGDEEEKTLQVLLMGKIYGLAMNTVAWLGEADSKTPGSFDILGEIGVRLQYSYRIRCPGGLTEAQLPPGDSSLWTDLISLLCRPWFGRLWIIQEVVLSENLWIKCGPHVLHWDVVSNGCGRLVDAGIIGWLGSLEEDGSEAANTCQAFRQLMNQKLSDPWYQMSERSRIFTLLKMTQHALCSDPRDKVYGMLAMASQKEERSFRVDYSSGYTFSNLYLDVAIDEIRRIQKYEGSIHSLLSAVEASQFEMTIPSPLPSWVPDWRPDRRRLSRPFGGGRTYTGYRFCASGDSETNFELNPADNSQLQIQAYEVDSIVDISDVFLSPSLSYREAASSKSDLLSCLDLSARLKQYPGSCTVFDAFWLTTVAGVDETGDAPAPHAFAEVFSVLMDATTGRTPSLPGQSYTKRQQLPEGRGRLTPAHLKERSIGTTYSNALSAFQAAMSGRRFGITGKGYIGLFPCASSRGDGIILVSGCPVPYVIRRVGQDQWRYLGECYIHGMMNREAIPADGLSWETIILV</sequence>
<dbReference type="Pfam" id="PF06985">
    <property type="entry name" value="HET"/>
    <property type="match status" value="1"/>
</dbReference>
<organism evidence="2">
    <name type="scientific">Bionectria ochroleuca</name>
    <name type="common">Gliocladium roseum</name>
    <dbReference type="NCBI Taxonomy" id="29856"/>
    <lineage>
        <taxon>Eukaryota</taxon>
        <taxon>Fungi</taxon>
        <taxon>Dikarya</taxon>
        <taxon>Ascomycota</taxon>
        <taxon>Pezizomycotina</taxon>
        <taxon>Sordariomycetes</taxon>
        <taxon>Hypocreomycetidae</taxon>
        <taxon>Hypocreales</taxon>
        <taxon>Bionectriaceae</taxon>
        <taxon>Clonostachys</taxon>
    </lineage>
</organism>
<dbReference type="AlphaFoldDB" id="A0A0B7KPX5"/>
<evidence type="ECO:0000259" key="1">
    <source>
        <dbReference type="Pfam" id="PF06985"/>
    </source>
</evidence>
<dbReference type="InterPro" id="IPR052895">
    <property type="entry name" value="HetReg/Transcr_Mod"/>
</dbReference>
<name>A0A0B7KPX5_BIOOC</name>
<dbReference type="Pfam" id="PF26639">
    <property type="entry name" value="Het-6_barrel"/>
    <property type="match status" value="1"/>
</dbReference>
<protein>
    <recommendedName>
        <fullName evidence="1">Heterokaryon incompatibility domain-containing protein</fullName>
    </recommendedName>
</protein>
<feature type="domain" description="Heterokaryon incompatibility" evidence="1">
    <location>
        <begin position="98"/>
        <end position="245"/>
    </location>
</feature>
<gene>
    <name evidence="2" type="ORF">BN869_000013033_1</name>
</gene>
<evidence type="ECO:0000313" key="2">
    <source>
        <dbReference type="EMBL" id="CEO56975.1"/>
    </source>
</evidence>
<dbReference type="PANTHER" id="PTHR24148:SF64">
    <property type="entry name" value="HETEROKARYON INCOMPATIBILITY DOMAIN-CONTAINING PROTEIN"/>
    <property type="match status" value="1"/>
</dbReference>
<proteinExistence type="predicted"/>
<accession>A0A0B7KPX5</accession>
<dbReference type="EMBL" id="CDPU01000080">
    <property type="protein sequence ID" value="CEO56975.1"/>
    <property type="molecule type" value="Genomic_DNA"/>
</dbReference>
<reference evidence="2" key="1">
    <citation type="submission" date="2015-01" db="EMBL/GenBank/DDBJ databases">
        <authorList>
            <person name="Durling Mikael"/>
        </authorList>
    </citation>
    <scope>NUCLEOTIDE SEQUENCE</scope>
</reference>
<dbReference type="InterPro" id="IPR010730">
    <property type="entry name" value="HET"/>
</dbReference>